<sequence>MRNSNNSTNFIVHRSIIGGTEEVAATCASSRNNQESSTSSLSINQSINQRASLITDMFADTGYTGNTLADQLQLSRFVSEGLKFQNLKSDLNFLHPV</sequence>
<organism evidence="1 2">
    <name type="scientific">Wuchereria bancrofti</name>
    <dbReference type="NCBI Taxonomy" id="6293"/>
    <lineage>
        <taxon>Eukaryota</taxon>
        <taxon>Metazoa</taxon>
        <taxon>Ecdysozoa</taxon>
        <taxon>Nematoda</taxon>
        <taxon>Chromadorea</taxon>
        <taxon>Rhabditida</taxon>
        <taxon>Spirurina</taxon>
        <taxon>Spiruromorpha</taxon>
        <taxon>Filarioidea</taxon>
        <taxon>Onchocercidae</taxon>
        <taxon>Wuchereria</taxon>
    </lineage>
</organism>
<dbReference type="InParanoid" id="A0A3P7FHP3"/>
<gene>
    <name evidence="1" type="ORF">WBA_LOCUS3418</name>
</gene>
<accession>A0A3P7FHP3</accession>
<evidence type="ECO:0000313" key="1">
    <source>
        <dbReference type="EMBL" id="VDM10032.1"/>
    </source>
</evidence>
<dbReference type="Proteomes" id="UP000270924">
    <property type="component" value="Unassembled WGS sequence"/>
</dbReference>
<name>A0A3P7FHP3_WUCBA</name>
<keyword evidence="2" id="KW-1185">Reference proteome</keyword>
<dbReference type="AlphaFoldDB" id="A0A3P7FHP3"/>
<reference evidence="1 2" key="1">
    <citation type="submission" date="2018-11" db="EMBL/GenBank/DDBJ databases">
        <authorList>
            <consortium name="Pathogen Informatics"/>
        </authorList>
    </citation>
    <scope>NUCLEOTIDE SEQUENCE [LARGE SCALE GENOMIC DNA]</scope>
</reference>
<evidence type="ECO:0000313" key="2">
    <source>
        <dbReference type="Proteomes" id="UP000270924"/>
    </source>
</evidence>
<proteinExistence type="predicted"/>
<protein>
    <submittedName>
        <fullName evidence="1">Uncharacterized protein</fullName>
    </submittedName>
</protein>
<dbReference type="EMBL" id="UYWW01001155">
    <property type="protein sequence ID" value="VDM10032.1"/>
    <property type="molecule type" value="Genomic_DNA"/>
</dbReference>